<keyword evidence="1" id="KW-0732">Signal</keyword>
<reference evidence="2 3" key="1">
    <citation type="submission" date="2024-09" db="EMBL/GenBank/DDBJ databases">
        <authorList>
            <person name="Sun Q."/>
            <person name="Mori K."/>
        </authorList>
    </citation>
    <scope>NUCLEOTIDE SEQUENCE [LARGE SCALE GENOMIC DNA]</scope>
    <source>
        <strain evidence="2 3">TBRC 7907</strain>
    </source>
</reference>
<protein>
    <recommendedName>
        <fullName evidence="4">Right handed beta helix domain-containing protein</fullName>
    </recommendedName>
</protein>
<dbReference type="InterPro" id="IPR011050">
    <property type="entry name" value="Pectin_lyase_fold/virulence"/>
</dbReference>
<evidence type="ECO:0000313" key="2">
    <source>
        <dbReference type="EMBL" id="MFB9906477.1"/>
    </source>
</evidence>
<feature type="signal peptide" evidence="1">
    <location>
        <begin position="1"/>
        <end position="24"/>
    </location>
</feature>
<evidence type="ECO:0000256" key="1">
    <source>
        <dbReference type="SAM" id="SignalP"/>
    </source>
</evidence>
<organism evidence="2 3">
    <name type="scientific">Allokutzneria oryzae</name>
    <dbReference type="NCBI Taxonomy" id="1378989"/>
    <lineage>
        <taxon>Bacteria</taxon>
        <taxon>Bacillati</taxon>
        <taxon>Actinomycetota</taxon>
        <taxon>Actinomycetes</taxon>
        <taxon>Pseudonocardiales</taxon>
        <taxon>Pseudonocardiaceae</taxon>
        <taxon>Allokutzneria</taxon>
    </lineage>
</organism>
<comment type="caution">
    <text evidence="2">The sequence shown here is derived from an EMBL/GenBank/DDBJ whole genome shotgun (WGS) entry which is preliminary data.</text>
</comment>
<dbReference type="Proteomes" id="UP001589693">
    <property type="component" value="Unassembled WGS sequence"/>
</dbReference>
<gene>
    <name evidence="2" type="ORF">ACFFQA_21295</name>
</gene>
<dbReference type="SUPFAM" id="SSF51126">
    <property type="entry name" value="Pectin lyase-like"/>
    <property type="match status" value="1"/>
</dbReference>
<keyword evidence="3" id="KW-1185">Reference proteome</keyword>
<dbReference type="Gene3D" id="2.160.20.10">
    <property type="entry name" value="Single-stranded right-handed beta-helix, Pectin lyase-like"/>
    <property type="match status" value="1"/>
</dbReference>
<evidence type="ECO:0008006" key="4">
    <source>
        <dbReference type="Google" id="ProtNLM"/>
    </source>
</evidence>
<sequence length="373" mass="40540">MRRPLLAAAIALALPLTAVTPAKAAAPVFTVHMAPGAPASNDGLTARTPVGTLTRVQEVLRQHRPSSDVEVRIKQGTYRSAPMHDWRFYIPGHTISFMPADYAQGAGLPPGGRPVFRNISSHPNGFWLQPRLPRDSADPLHNGGDSGLRFYYLQIEEYAAGAISIFGDSERDVSDESLNPPLRMRGSKGLNGNTLFGMVLRNLGNKHAPGAAYGYGAVVLTNSSGNRIENNTFDHVENAAPDGGYIHGTYVTHFSSSNTVTRNKFVWISGDPIKVRNMSNYNAFEHNNFDRTGRFAHYKDEFCDLACARNNKIDRQCSSFHNRFFHNRLGTNYTGAAALPAWTLSPEGLTNAGGAPCAIPSGDVRLRTGSNTG</sequence>
<dbReference type="InterPro" id="IPR012334">
    <property type="entry name" value="Pectin_lyas_fold"/>
</dbReference>
<dbReference type="EMBL" id="JBHLZU010000018">
    <property type="protein sequence ID" value="MFB9906477.1"/>
    <property type="molecule type" value="Genomic_DNA"/>
</dbReference>
<feature type="chain" id="PRO_5046751435" description="Right handed beta helix domain-containing protein" evidence="1">
    <location>
        <begin position="25"/>
        <end position="373"/>
    </location>
</feature>
<proteinExistence type="predicted"/>
<name>A0ABV6A002_9PSEU</name>
<evidence type="ECO:0000313" key="3">
    <source>
        <dbReference type="Proteomes" id="UP001589693"/>
    </source>
</evidence>
<accession>A0ABV6A002</accession>
<dbReference type="RefSeq" id="WP_377854855.1">
    <property type="nucleotide sequence ID" value="NZ_JBHLZU010000018.1"/>
</dbReference>